<dbReference type="EMBL" id="JALPRY010000018">
    <property type="protein sequence ID" value="MCK8781692.1"/>
    <property type="molecule type" value="Genomic_DNA"/>
</dbReference>
<feature type="transmembrane region" description="Helical" evidence="1">
    <location>
        <begin position="262"/>
        <end position="280"/>
    </location>
</feature>
<dbReference type="RefSeq" id="WP_248684123.1">
    <property type="nucleotide sequence ID" value="NZ_JALPRY010000018.1"/>
</dbReference>
<accession>A0ABT0IUY3</accession>
<feature type="transmembrane region" description="Helical" evidence="1">
    <location>
        <begin position="208"/>
        <end position="232"/>
    </location>
</feature>
<feature type="domain" description="EamA" evidence="2">
    <location>
        <begin position="152"/>
        <end position="277"/>
    </location>
</feature>
<feature type="transmembrane region" description="Helical" evidence="1">
    <location>
        <begin position="239"/>
        <end position="256"/>
    </location>
</feature>
<dbReference type="InterPro" id="IPR037185">
    <property type="entry name" value="EmrE-like"/>
</dbReference>
<evidence type="ECO:0000259" key="2">
    <source>
        <dbReference type="Pfam" id="PF00892"/>
    </source>
</evidence>
<comment type="caution">
    <text evidence="3">The sequence shown here is derived from an EMBL/GenBank/DDBJ whole genome shotgun (WGS) entry which is preliminary data.</text>
</comment>
<feature type="domain" description="EamA" evidence="2">
    <location>
        <begin position="6"/>
        <end position="140"/>
    </location>
</feature>
<keyword evidence="4" id="KW-1185">Reference proteome</keyword>
<sequence>MTPRSTGLLFALTAVTIFAVQDGISKHLGTAYPPIFITMIRYWAFAGFAIFLAGQSSAGIRKTAGANRLWLQISRGVLLATQIVISIFAFSRVGLAQTHTIFAAAPLVVACLSVPILGEKVGWRRWTAIGIGFIGILMIINPLQASFDAKIIIPIVGTVMFALYSVLTRLASRSDSADTAFFYTGVAGAAAMTLVGPFYWSHITFGDWFWMLVLCMTGMSGHWLLIRAYAVLDAVAVQPMFYVQTVLVCIIGVMLFGEVMTLNMVAGCAVVIAAGIFTIWREARLGRKPHGKVDPPGTP</sequence>
<proteinExistence type="predicted"/>
<evidence type="ECO:0000256" key="1">
    <source>
        <dbReference type="SAM" id="Phobius"/>
    </source>
</evidence>
<feature type="transmembrane region" description="Helical" evidence="1">
    <location>
        <begin position="35"/>
        <end position="55"/>
    </location>
</feature>
<dbReference type="Proteomes" id="UP001202827">
    <property type="component" value="Unassembled WGS sequence"/>
</dbReference>
<feature type="transmembrane region" description="Helical" evidence="1">
    <location>
        <begin position="125"/>
        <end position="145"/>
    </location>
</feature>
<name>A0ABT0IUY3_9HYPH</name>
<dbReference type="InterPro" id="IPR000620">
    <property type="entry name" value="EamA_dom"/>
</dbReference>
<reference evidence="3 4" key="1">
    <citation type="submission" date="2022-04" db="EMBL/GenBank/DDBJ databases">
        <title>Rhizobium coralii sp. nov., isolated from coral Turbinaria peltata.</title>
        <authorList>
            <person name="Sun H."/>
        </authorList>
    </citation>
    <scope>NUCLEOTIDE SEQUENCE [LARGE SCALE GENOMIC DNA]</scope>
    <source>
        <strain evidence="3 4">NTR19</strain>
    </source>
</reference>
<organism evidence="3 4">
    <name type="scientific">Neorhizobium turbinariae</name>
    <dbReference type="NCBI Taxonomy" id="2937795"/>
    <lineage>
        <taxon>Bacteria</taxon>
        <taxon>Pseudomonadati</taxon>
        <taxon>Pseudomonadota</taxon>
        <taxon>Alphaproteobacteria</taxon>
        <taxon>Hyphomicrobiales</taxon>
        <taxon>Rhizobiaceae</taxon>
        <taxon>Rhizobium/Agrobacterium group</taxon>
        <taxon>Neorhizobium</taxon>
    </lineage>
</organism>
<dbReference type="PANTHER" id="PTHR22911">
    <property type="entry name" value="ACYL-MALONYL CONDENSING ENZYME-RELATED"/>
    <property type="match status" value="1"/>
</dbReference>
<keyword evidence="1" id="KW-0812">Transmembrane</keyword>
<feature type="transmembrane region" description="Helical" evidence="1">
    <location>
        <begin position="151"/>
        <end position="168"/>
    </location>
</feature>
<keyword evidence="1" id="KW-1133">Transmembrane helix</keyword>
<dbReference type="Pfam" id="PF00892">
    <property type="entry name" value="EamA"/>
    <property type="match status" value="2"/>
</dbReference>
<protein>
    <submittedName>
        <fullName evidence="3">DMT family transporter</fullName>
    </submittedName>
</protein>
<dbReference type="PANTHER" id="PTHR22911:SF103">
    <property type="entry name" value="BLR2811 PROTEIN"/>
    <property type="match status" value="1"/>
</dbReference>
<feature type="transmembrane region" description="Helical" evidence="1">
    <location>
        <begin position="180"/>
        <end position="202"/>
    </location>
</feature>
<keyword evidence="1" id="KW-0472">Membrane</keyword>
<evidence type="ECO:0000313" key="3">
    <source>
        <dbReference type="EMBL" id="MCK8781692.1"/>
    </source>
</evidence>
<feature type="transmembrane region" description="Helical" evidence="1">
    <location>
        <begin position="101"/>
        <end position="118"/>
    </location>
</feature>
<dbReference type="Gene3D" id="1.10.3730.20">
    <property type="match status" value="1"/>
</dbReference>
<feature type="transmembrane region" description="Helical" evidence="1">
    <location>
        <begin position="76"/>
        <end position="95"/>
    </location>
</feature>
<gene>
    <name evidence="3" type="ORF">M0654_17055</name>
</gene>
<evidence type="ECO:0000313" key="4">
    <source>
        <dbReference type="Proteomes" id="UP001202827"/>
    </source>
</evidence>
<dbReference type="SUPFAM" id="SSF103481">
    <property type="entry name" value="Multidrug resistance efflux transporter EmrE"/>
    <property type="match status" value="2"/>
</dbReference>